<dbReference type="EMBL" id="LGGX01000015">
    <property type="protein sequence ID" value="KUK86607.1"/>
    <property type="molecule type" value="Genomic_DNA"/>
</dbReference>
<feature type="domain" description="PD-(D/E)XK endonuclease-like" evidence="1">
    <location>
        <begin position="611"/>
        <end position="875"/>
    </location>
</feature>
<dbReference type="InterPro" id="IPR027417">
    <property type="entry name" value="P-loop_NTPase"/>
</dbReference>
<proteinExistence type="predicted"/>
<dbReference type="InterPro" id="IPR038726">
    <property type="entry name" value="PDDEXK_AddAB-type"/>
</dbReference>
<evidence type="ECO:0000313" key="3">
    <source>
        <dbReference type="Proteomes" id="UP000053467"/>
    </source>
</evidence>
<comment type="caution">
    <text evidence="2">The sequence shown here is derived from an EMBL/GenBank/DDBJ whole genome shotgun (WGS) entry which is preliminary data.</text>
</comment>
<organism evidence="2 3">
    <name type="scientific">candidate division TA06 bacterium 34_109</name>
    <dbReference type="NCBI Taxonomy" id="1635277"/>
    <lineage>
        <taxon>Bacteria</taxon>
        <taxon>Bacteria division TA06</taxon>
    </lineage>
</organism>
<dbReference type="Pfam" id="PF12705">
    <property type="entry name" value="PDDEXK_1"/>
    <property type="match status" value="1"/>
</dbReference>
<sequence length="890" mass="104872">MKFLEKLTEIILGKDENLLVILPSKRSILYLKEEFKKRKVDAILPDFKTMDDFVVELSGLKVEDNLEIFGICYRIYKSFSKRDEDLNRFVEVFDISLNDFNDLDLYLVDEKNIKNIEILPEYGDSGVLGKNYLKFMELFYKIYDGLNEELEKRNSGYRGRIYRKASKRSKDFKKYKDIIIAGFGIFTPSEQKIIENLIKNCNTLIIFDVKKELLDKDFESVKFIKEYIKKWENNTKIIDVSINENINIYPFPLPVSQVQVFEEIFKDNKSSATVVLPDETLLFPVISGIPKDINKINITMGFPFEQTTIAKFIIDILKMHADKCERGFYHKSLLNVINSTYVKNFSKDKKFLEILKEKIDEGYTYLSVESEFKDELFENIFNWYENGKLLSAKEIVKRFLNILFIVSKKKDENSVIEEANSIKMAKLLNRILTFLENYKDIKIERMGEIENLIRRLIRKERVPYSGDPLQDFQIMGVLETRCLDFEKSVILSVNEGILPKGKVEKSFIPYDIRVNWGLPTYRENEILFSYYFYSLLFKSKNFYITYSTGGENDFKERSRFVEQIFYEKRRGGLFEKKNINFICKDFTVRNRVSLREIEKNERIFEILREKSFSPTALIKYLIDPVDFFYTFVLGVRDENEPGEVGTDVVGTAVHKILEKVYSDFKRENLINKDAEKIFEDLECENLIKEVFKNNRILDSSTGKPLLMKEMIKKIVKDFLIYDLKRVNEGVEVKGVEKRVEIETEINGNKIKLKGTIDRVESENGITRICDYKSGHIDDSEMKLKMFDFLGDDSLKNFENLKNNPLKFSKPFQLLFYGYLLNRKENLDGFGLRIYSLRFPQKIFDLKDEKGSTLIFDEKERENFESLLSLILKDIFDKNGNFVRGKEKFIF</sequence>
<evidence type="ECO:0000259" key="1">
    <source>
        <dbReference type="Pfam" id="PF12705"/>
    </source>
</evidence>
<accession>A0A117M688</accession>
<dbReference type="AlphaFoldDB" id="A0A117M688"/>
<dbReference type="SUPFAM" id="SSF52980">
    <property type="entry name" value="Restriction endonuclease-like"/>
    <property type="match status" value="1"/>
</dbReference>
<gene>
    <name evidence="2" type="ORF">XE03_1396</name>
</gene>
<dbReference type="Gene3D" id="3.40.50.300">
    <property type="entry name" value="P-loop containing nucleotide triphosphate hydrolases"/>
    <property type="match status" value="1"/>
</dbReference>
<dbReference type="Gene3D" id="3.90.320.10">
    <property type="match status" value="1"/>
</dbReference>
<name>A0A117M688_UNCT6</name>
<dbReference type="InterPro" id="IPR011335">
    <property type="entry name" value="Restrct_endonuc-II-like"/>
</dbReference>
<evidence type="ECO:0000313" key="2">
    <source>
        <dbReference type="EMBL" id="KUK86607.1"/>
    </source>
</evidence>
<dbReference type="SUPFAM" id="SSF52540">
    <property type="entry name" value="P-loop containing nucleoside triphosphate hydrolases"/>
    <property type="match status" value="1"/>
</dbReference>
<reference evidence="3" key="1">
    <citation type="journal article" date="2015" name="MBio">
        <title>Genome-Resolved Metagenomic Analysis Reveals Roles for Candidate Phyla and Other Microbial Community Members in Biogeochemical Transformations in Oil Reservoirs.</title>
        <authorList>
            <person name="Hu P."/>
            <person name="Tom L."/>
            <person name="Singh A."/>
            <person name="Thomas B.C."/>
            <person name="Baker B.J."/>
            <person name="Piceno Y.M."/>
            <person name="Andersen G.L."/>
            <person name="Banfield J.F."/>
        </authorList>
    </citation>
    <scope>NUCLEOTIDE SEQUENCE [LARGE SCALE GENOMIC DNA]</scope>
</reference>
<dbReference type="InterPro" id="IPR011604">
    <property type="entry name" value="PDDEXK-like_dom_sf"/>
</dbReference>
<protein>
    <recommendedName>
        <fullName evidence="1">PD-(D/E)XK endonuclease-like domain-containing protein</fullName>
    </recommendedName>
</protein>
<dbReference type="Proteomes" id="UP000053467">
    <property type="component" value="Unassembled WGS sequence"/>
</dbReference>